<comment type="caution">
    <text evidence="4">The sequence shown here is derived from an EMBL/GenBank/DDBJ whole genome shotgun (WGS) entry which is preliminary data.</text>
</comment>
<dbReference type="CDD" id="cd23399">
    <property type="entry name" value="beta-trefoil_ABD_ABFB"/>
    <property type="match status" value="1"/>
</dbReference>
<feature type="region of interest" description="Disordered" evidence="1">
    <location>
        <begin position="69"/>
        <end position="89"/>
    </location>
</feature>
<keyword evidence="2" id="KW-0472">Membrane</keyword>
<feature type="transmembrane region" description="Helical" evidence="2">
    <location>
        <begin position="27"/>
        <end position="47"/>
    </location>
</feature>
<protein>
    <recommendedName>
        <fullName evidence="3">Alpha-L-arabinofuranosidase B arabinose-binding domain-containing protein</fullName>
    </recommendedName>
</protein>
<evidence type="ECO:0000313" key="5">
    <source>
        <dbReference type="Proteomes" id="UP001240236"/>
    </source>
</evidence>
<evidence type="ECO:0000313" key="4">
    <source>
        <dbReference type="EMBL" id="MDQ0365305.1"/>
    </source>
</evidence>
<dbReference type="Proteomes" id="UP001240236">
    <property type="component" value="Unassembled WGS sequence"/>
</dbReference>
<reference evidence="4 5" key="1">
    <citation type="submission" date="2023-07" db="EMBL/GenBank/DDBJ databases">
        <title>Sequencing the genomes of 1000 actinobacteria strains.</title>
        <authorList>
            <person name="Klenk H.-P."/>
        </authorList>
    </citation>
    <scope>NUCLEOTIDE SEQUENCE [LARGE SCALE GENOMIC DNA]</scope>
    <source>
        <strain evidence="4 5">DSM 44709</strain>
    </source>
</reference>
<feature type="domain" description="Alpha-L-arabinofuranosidase B arabinose-binding" evidence="3">
    <location>
        <begin position="117"/>
        <end position="213"/>
    </location>
</feature>
<accession>A0AAE3VYJ0</accession>
<sequence>MSGTVYGKGALDPRPPRNGLFNRVHPGITAAVALGMVAAFALGWLVWRSASAPDPLRDLNEAANQPVAPVATTPSAAPSSEPPAELAAGPHKLESVASPGSLMSDVDNMAVITANAPALEVVEGLADPACFTFRSGDRYMRHSGYRLRFDPDDGSDLFRQDATFCPEEGTAPGTVTLRSVNYPDHVVHHRNVELWIDESDNSDDFAESSSFTIHKG</sequence>
<keyword evidence="2" id="KW-1133">Transmembrane helix</keyword>
<dbReference type="RefSeq" id="WP_307237753.1">
    <property type="nucleotide sequence ID" value="NZ_JAUSUZ010000001.1"/>
</dbReference>
<evidence type="ECO:0000256" key="2">
    <source>
        <dbReference type="SAM" id="Phobius"/>
    </source>
</evidence>
<dbReference type="InterPro" id="IPR007934">
    <property type="entry name" value="AbfB_ABD"/>
</dbReference>
<dbReference type="InterPro" id="IPR036195">
    <property type="entry name" value="AbfB_ABD_sf"/>
</dbReference>
<keyword evidence="5" id="KW-1185">Reference proteome</keyword>
<evidence type="ECO:0000259" key="3">
    <source>
        <dbReference type="Pfam" id="PF05270"/>
    </source>
</evidence>
<proteinExistence type="predicted"/>
<organism evidence="4 5">
    <name type="scientific">Catenuloplanes indicus</name>
    <dbReference type="NCBI Taxonomy" id="137267"/>
    <lineage>
        <taxon>Bacteria</taxon>
        <taxon>Bacillati</taxon>
        <taxon>Actinomycetota</taxon>
        <taxon>Actinomycetes</taxon>
        <taxon>Micromonosporales</taxon>
        <taxon>Micromonosporaceae</taxon>
        <taxon>Catenuloplanes</taxon>
    </lineage>
</organism>
<name>A0AAE3VYJ0_9ACTN</name>
<dbReference type="Gene3D" id="2.80.10.50">
    <property type="match status" value="1"/>
</dbReference>
<gene>
    <name evidence="4" type="ORF">J2S42_001974</name>
</gene>
<dbReference type="GO" id="GO:0046556">
    <property type="term" value="F:alpha-L-arabinofuranosidase activity"/>
    <property type="evidence" value="ECO:0007669"/>
    <property type="project" value="InterPro"/>
</dbReference>
<dbReference type="Pfam" id="PF05270">
    <property type="entry name" value="AbfB"/>
    <property type="match status" value="1"/>
</dbReference>
<evidence type="ECO:0000256" key="1">
    <source>
        <dbReference type="SAM" id="MobiDB-lite"/>
    </source>
</evidence>
<keyword evidence="2" id="KW-0812">Transmembrane</keyword>
<dbReference type="SUPFAM" id="SSF110221">
    <property type="entry name" value="AbfB domain"/>
    <property type="match status" value="1"/>
</dbReference>
<dbReference type="AlphaFoldDB" id="A0AAE3VYJ0"/>
<dbReference type="GO" id="GO:0046373">
    <property type="term" value="P:L-arabinose metabolic process"/>
    <property type="evidence" value="ECO:0007669"/>
    <property type="project" value="InterPro"/>
</dbReference>
<dbReference type="EMBL" id="JAUSUZ010000001">
    <property type="protein sequence ID" value="MDQ0365305.1"/>
    <property type="molecule type" value="Genomic_DNA"/>
</dbReference>